<evidence type="ECO:0000256" key="1">
    <source>
        <dbReference type="SAM" id="MobiDB-lite"/>
    </source>
</evidence>
<evidence type="ECO:0000313" key="3">
    <source>
        <dbReference type="Proteomes" id="UP000289808"/>
    </source>
</evidence>
<evidence type="ECO:0000313" key="2">
    <source>
        <dbReference type="EMBL" id="RXF59183.1"/>
    </source>
</evidence>
<dbReference type="Pfam" id="PF04860">
    <property type="entry name" value="Phage_portal"/>
    <property type="match status" value="1"/>
</dbReference>
<comment type="caution">
    <text evidence="2">The sequence shown here is derived from an EMBL/GenBank/DDBJ whole genome shotgun (WGS) entry which is preliminary data.</text>
</comment>
<dbReference type="InterPro" id="IPR006944">
    <property type="entry name" value="Phage/GTA_portal"/>
</dbReference>
<feature type="compositionally biased region" description="Polar residues" evidence="1">
    <location>
        <begin position="385"/>
        <end position="394"/>
    </location>
</feature>
<gene>
    <name evidence="2" type="ORF">ERD32_02520</name>
</gene>
<name>A0A4Q0LVK2_9LACO</name>
<proteinExistence type="predicted"/>
<reference evidence="2 3" key="1">
    <citation type="submission" date="2019-01" db="EMBL/GenBank/DDBJ databases">
        <title>The genome sequence of Lactobacillus crispatus L49.</title>
        <authorList>
            <person name="Zhong J."/>
            <person name="Zhang J."/>
        </authorList>
    </citation>
    <scope>NUCLEOTIDE SEQUENCE [LARGE SCALE GENOMIC DNA]</scope>
    <source>
        <strain evidence="2 3">L49</strain>
    </source>
</reference>
<organism evidence="2 3">
    <name type="scientific">Lactobacillus crispatus</name>
    <dbReference type="NCBI Taxonomy" id="47770"/>
    <lineage>
        <taxon>Bacteria</taxon>
        <taxon>Bacillati</taxon>
        <taxon>Bacillota</taxon>
        <taxon>Bacilli</taxon>
        <taxon>Lactobacillales</taxon>
        <taxon>Lactobacillaceae</taxon>
        <taxon>Lactobacillus</taxon>
    </lineage>
</organism>
<sequence length="394" mass="43158">MPVFNLNKSNVTGYSLNDPEFITLFKNDLSASNYVSADTAFKNSDIFSLISQLSADLALVKLNANKDRVQNLIDNPSNLTNGFSFWQGMFAQLLLDGNAYAYRWRNINGVDLYWEFLRPSQVQTLLLEDGSGLTYNINFDEPDIQPKENVPQSDVIHIRLVSKNGGKTGVSPLTGLANELNIKNASNRLTLHALSQSVEAPGILSIQGGGLLDWKKKSARSREFMRQVNSSDNGPIVLDDLETYQPLEVKSDVAKLLSQADWTGKQIAKVYGVPDSYLNGQGDQQSNITQIGGQYAKALNRYAGAVQGELSNKLNSQITYDIRPAIDATGDNFASEIGDLSSKGILSGNQGRYVLQHYGYLPDDLPTPDKPIIPANEGGEDDDNSTGQGNNRTQ</sequence>
<dbReference type="Proteomes" id="UP000289808">
    <property type="component" value="Unassembled WGS sequence"/>
</dbReference>
<dbReference type="NCBIfam" id="TIGR01537">
    <property type="entry name" value="portal_HK97"/>
    <property type="match status" value="1"/>
</dbReference>
<dbReference type="EMBL" id="SCLX01000009">
    <property type="protein sequence ID" value="RXF59183.1"/>
    <property type="molecule type" value="Genomic_DNA"/>
</dbReference>
<dbReference type="RefSeq" id="WP_128734028.1">
    <property type="nucleotide sequence ID" value="NZ_SCLX01000009.1"/>
</dbReference>
<feature type="region of interest" description="Disordered" evidence="1">
    <location>
        <begin position="362"/>
        <end position="394"/>
    </location>
</feature>
<dbReference type="AlphaFoldDB" id="A0A4Q0LVK2"/>
<accession>A0A4Q0LVK2</accession>
<dbReference type="InterPro" id="IPR006427">
    <property type="entry name" value="Portal_HK97"/>
</dbReference>
<protein>
    <submittedName>
        <fullName evidence="2">Phage portal protein</fullName>
    </submittedName>
</protein>